<dbReference type="Proteomes" id="UP000054166">
    <property type="component" value="Unassembled WGS sequence"/>
</dbReference>
<organism evidence="1 2">
    <name type="scientific">Piloderma croceum (strain F 1598)</name>
    <dbReference type="NCBI Taxonomy" id="765440"/>
    <lineage>
        <taxon>Eukaryota</taxon>
        <taxon>Fungi</taxon>
        <taxon>Dikarya</taxon>
        <taxon>Basidiomycota</taxon>
        <taxon>Agaricomycotina</taxon>
        <taxon>Agaricomycetes</taxon>
        <taxon>Agaricomycetidae</taxon>
        <taxon>Atheliales</taxon>
        <taxon>Atheliaceae</taxon>
        <taxon>Piloderma</taxon>
    </lineage>
</organism>
<reference evidence="1 2" key="1">
    <citation type="submission" date="2014-04" db="EMBL/GenBank/DDBJ databases">
        <authorList>
            <consortium name="DOE Joint Genome Institute"/>
            <person name="Kuo A."/>
            <person name="Tarkka M."/>
            <person name="Buscot F."/>
            <person name="Kohler A."/>
            <person name="Nagy L.G."/>
            <person name="Floudas D."/>
            <person name="Copeland A."/>
            <person name="Barry K.W."/>
            <person name="Cichocki N."/>
            <person name="Veneault-Fourrey C."/>
            <person name="LaButti K."/>
            <person name="Lindquist E.A."/>
            <person name="Lipzen A."/>
            <person name="Lundell T."/>
            <person name="Morin E."/>
            <person name="Murat C."/>
            <person name="Sun H."/>
            <person name="Tunlid A."/>
            <person name="Henrissat B."/>
            <person name="Grigoriev I.V."/>
            <person name="Hibbett D.S."/>
            <person name="Martin F."/>
            <person name="Nordberg H.P."/>
            <person name="Cantor M.N."/>
            <person name="Hua S.X."/>
        </authorList>
    </citation>
    <scope>NUCLEOTIDE SEQUENCE [LARGE SCALE GENOMIC DNA]</scope>
    <source>
        <strain evidence="1 2">F 1598</strain>
    </source>
</reference>
<protein>
    <submittedName>
        <fullName evidence="1">Uncharacterized protein</fullName>
    </submittedName>
</protein>
<dbReference type="HOGENOM" id="CLU_2590592_0_0_1"/>
<keyword evidence="2" id="KW-1185">Reference proteome</keyword>
<dbReference type="EMBL" id="KN832975">
    <property type="protein sequence ID" value="KIM89226.1"/>
    <property type="molecule type" value="Genomic_DNA"/>
</dbReference>
<accession>A0A0C3GEZ9</accession>
<evidence type="ECO:0000313" key="1">
    <source>
        <dbReference type="EMBL" id="KIM89226.1"/>
    </source>
</evidence>
<dbReference type="AlphaFoldDB" id="A0A0C3GEZ9"/>
<sequence length="80" mass="8813">MGLHFRNSNTATFLLRIPSYEADDCSDENHNRSMQVCDQVAKFALSAPVKRSREARSHVGDTLSAGSICADSRILNRDAS</sequence>
<reference evidence="2" key="2">
    <citation type="submission" date="2015-01" db="EMBL/GenBank/DDBJ databases">
        <title>Evolutionary Origins and Diversification of the Mycorrhizal Mutualists.</title>
        <authorList>
            <consortium name="DOE Joint Genome Institute"/>
            <consortium name="Mycorrhizal Genomics Consortium"/>
            <person name="Kohler A."/>
            <person name="Kuo A."/>
            <person name="Nagy L.G."/>
            <person name="Floudas D."/>
            <person name="Copeland A."/>
            <person name="Barry K.W."/>
            <person name="Cichocki N."/>
            <person name="Veneault-Fourrey C."/>
            <person name="LaButti K."/>
            <person name="Lindquist E.A."/>
            <person name="Lipzen A."/>
            <person name="Lundell T."/>
            <person name="Morin E."/>
            <person name="Murat C."/>
            <person name="Riley R."/>
            <person name="Ohm R."/>
            <person name="Sun H."/>
            <person name="Tunlid A."/>
            <person name="Henrissat B."/>
            <person name="Grigoriev I.V."/>
            <person name="Hibbett D.S."/>
            <person name="Martin F."/>
        </authorList>
    </citation>
    <scope>NUCLEOTIDE SEQUENCE [LARGE SCALE GENOMIC DNA]</scope>
    <source>
        <strain evidence="2">F 1598</strain>
    </source>
</reference>
<proteinExistence type="predicted"/>
<gene>
    <name evidence="1" type="ORF">PILCRDRAFT_813153</name>
</gene>
<name>A0A0C3GEZ9_PILCF</name>
<dbReference type="InParanoid" id="A0A0C3GEZ9"/>
<evidence type="ECO:0000313" key="2">
    <source>
        <dbReference type="Proteomes" id="UP000054166"/>
    </source>
</evidence>